<feature type="domain" description="PAC" evidence="1">
    <location>
        <begin position="1"/>
        <end position="53"/>
    </location>
</feature>
<sequence>MIESFSEKIIRGKNFKFHTIKVPLRNEKGEVWGLCGIARDITEYETIKQDLIKSHDRLQLISNNIVEAIFILDMDLKFTFVTPSIKILGYEIEELLENGIEKILTAQSYVDAMKVLREELEIEKSHKLDKERARVLTLQIRKKNRSILWAEITFKFLRDGEGKPNGILGVARDVTETYETHQKLNRSYRQLDRLLEGVVNALASAVEKRDPYTAGHQRRVAELAVAITKELGVSEEIIDYLRIAALLHDVG</sequence>
<dbReference type="InterPro" id="IPR003607">
    <property type="entry name" value="HD/PDEase_dom"/>
</dbReference>
<comment type="caution">
    <text evidence="3">The sequence shown here is derived from an EMBL/GenBank/DDBJ whole genome shotgun (WGS) entry which is preliminary data.</text>
</comment>
<feature type="domain" description="PAC" evidence="1">
    <location>
        <begin position="134"/>
        <end position="186"/>
    </location>
</feature>
<evidence type="ECO:0000259" key="2">
    <source>
        <dbReference type="PROSITE" id="PS51832"/>
    </source>
</evidence>
<evidence type="ECO:0000259" key="1">
    <source>
        <dbReference type="PROSITE" id="PS50113"/>
    </source>
</evidence>
<dbReference type="EMBL" id="DSKY01000020">
    <property type="protein sequence ID" value="HDY59353.1"/>
    <property type="molecule type" value="Genomic_DNA"/>
</dbReference>
<dbReference type="PROSITE" id="PS50113">
    <property type="entry name" value="PAC"/>
    <property type="match status" value="2"/>
</dbReference>
<dbReference type="InterPro" id="IPR000014">
    <property type="entry name" value="PAS"/>
</dbReference>
<dbReference type="NCBIfam" id="TIGR00229">
    <property type="entry name" value="sensory_box"/>
    <property type="match status" value="1"/>
</dbReference>
<feature type="domain" description="HD-GYP" evidence="2">
    <location>
        <begin position="191"/>
        <end position="251"/>
    </location>
</feature>
<dbReference type="SUPFAM" id="SSF55785">
    <property type="entry name" value="PYP-like sensor domain (PAS domain)"/>
    <property type="match status" value="1"/>
</dbReference>
<dbReference type="Pfam" id="PF01966">
    <property type="entry name" value="HD"/>
    <property type="match status" value="1"/>
</dbReference>
<dbReference type="InterPro" id="IPR001610">
    <property type="entry name" value="PAC"/>
</dbReference>
<dbReference type="CDD" id="cd00130">
    <property type="entry name" value="PAS"/>
    <property type="match status" value="1"/>
</dbReference>
<name>A0A7V0Z668_UNCW3</name>
<dbReference type="Pfam" id="PF13426">
    <property type="entry name" value="PAS_9"/>
    <property type="match status" value="1"/>
</dbReference>
<dbReference type="InterPro" id="IPR006674">
    <property type="entry name" value="HD_domain"/>
</dbReference>
<proteinExistence type="predicted"/>
<dbReference type="PANTHER" id="PTHR43155:SF2">
    <property type="entry name" value="CYCLIC DI-GMP PHOSPHODIESTERASE PA4108"/>
    <property type="match status" value="1"/>
</dbReference>
<dbReference type="SUPFAM" id="SSF109604">
    <property type="entry name" value="HD-domain/PDEase-like"/>
    <property type="match status" value="1"/>
</dbReference>
<dbReference type="InterPro" id="IPR000700">
    <property type="entry name" value="PAS-assoc_C"/>
</dbReference>
<evidence type="ECO:0000313" key="3">
    <source>
        <dbReference type="EMBL" id="HDY59353.1"/>
    </source>
</evidence>
<dbReference type="PROSITE" id="PS51832">
    <property type="entry name" value="HD_GYP"/>
    <property type="match status" value="1"/>
</dbReference>
<dbReference type="AlphaFoldDB" id="A0A7V0Z668"/>
<dbReference type="InterPro" id="IPR035965">
    <property type="entry name" value="PAS-like_dom_sf"/>
</dbReference>
<organism evidence="3">
    <name type="scientific">candidate division WOR-3 bacterium</name>
    <dbReference type="NCBI Taxonomy" id="2052148"/>
    <lineage>
        <taxon>Bacteria</taxon>
        <taxon>Bacteria division WOR-3</taxon>
    </lineage>
</organism>
<protein>
    <submittedName>
        <fullName evidence="3">PAS domain S-box protein</fullName>
    </submittedName>
</protein>
<dbReference type="PANTHER" id="PTHR43155">
    <property type="entry name" value="CYCLIC DI-GMP PHOSPHODIESTERASE PA4108-RELATED"/>
    <property type="match status" value="1"/>
</dbReference>
<gene>
    <name evidence="3" type="ORF">ENP86_07370</name>
</gene>
<dbReference type="InterPro" id="IPR037522">
    <property type="entry name" value="HD_GYP_dom"/>
</dbReference>
<dbReference type="CDD" id="cd00077">
    <property type="entry name" value="HDc"/>
    <property type="match status" value="1"/>
</dbReference>
<dbReference type="SMART" id="SM00086">
    <property type="entry name" value="PAC"/>
    <property type="match status" value="2"/>
</dbReference>
<reference evidence="3" key="1">
    <citation type="journal article" date="2020" name="mSystems">
        <title>Genome- and Community-Level Interaction Insights into Carbon Utilization and Element Cycling Functions of Hydrothermarchaeota in Hydrothermal Sediment.</title>
        <authorList>
            <person name="Zhou Z."/>
            <person name="Liu Y."/>
            <person name="Xu W."/>
            <person name="Pan J."/>
            <person name="Luo Z.H."/>
            <person name="Li M."/>
        </authorList>
    </citation>
    <scope>NUCLEOTIDE SEQUENCE [LARGE SCALE GENOMIC DNA]</scope>
    <source>
        <strain evidence="3">SpSt-258</strain>
    </source>
</reference>
<dbReference type="Gene3D" id="1.10.3210.10">
    <property type="entry name" value="Hypothetical protein af1432"/>
    <property type="match status" value="1"/>
</dbReference>
<accession>A0A7V0Z668</accession>
<dbReference type="Gene3D" id="3.30.450.20">
    <property type="entry name" value="PAS domain"/>
    <property type="match status" value="2"/>
</dbReference>